<evidence type="ECO:0000256" key="1">
    <source>
        <dbReference type="SAM" id="MobiDB-lite"/>
    </source>
</evidence>
<dbReference type="AlphaFoldDB" id="A0A9D4KQZ5"/>
<dbReference type="Proteomes" id="UP000828390">
    <property type="component" value="Unassembled WGS sequence"/>
</dbReference>
<proteinExistence type="predicted"/>
<feature type="compositionally biased region" description="Basic and acidic residues" evidence="1">
    <location>
        <begin position="25"/>
        <end position="35"/>
    </location>
</feature>
<protein>
    <submittedName>
        <fullName evidence="2">Uncharacterized protein</fullName>
    </submittedName>
</protein>
<evidence type="ECO:0000313" key="2">
    <source>
        <dbReference type="EMBL" id="KAH3844478.1"/>
    </source>
</evidence>
<accession>A0A9D4KQZ5</accession>
<feature type="region of interest" description="Disordered" evidence="1">
    <location>
        <begin position="25"/>
        <end position="110"/>
    </location>
</feature>
<dbReference type="EMBL" id="JAIWYP010000003">
    <property type="protein sequence ID" value="KAH3844478.1"/>
    <property type="molecule type" value="Genomic_DNA"/>
</dbReference>
<name>A0A9D4KQZ5_DREPO</name>
<sequence length="214" mass="24472">MDKVSRKSWSPIKENQLAARLARLERSPSGEEFRKYAASSSGVNKEDMLVDEPTGPKRRRMISEENQMATWSQVSSQMSSRSHSPSQCDTPLDDSLLSTPSASPSSTLKEHFRRQYRKHDLWNAIETNYTYLMDKGIIEACQESQDREITPTAEPVASFGDFLKQYKEITDWLKNIQTVLQKKASKSLALSEKYLNRVRKHPSPWLSLRNTSTG</sequence>
<reference evidence="2" key="1">
    <citation type="journal article" date="2019" name="bioRxiv">
        <title>The Genome of the Zebra Mussel, Dreissena polymorpha: A Resource for Invasive Species Research.</title>
        <authorList>
            <person name="McCartney M.A."/>
            <person name="Auch B."/>
            <person name="Kono T."/>
            <person name="Mallez S."/>
            <person name="Zhang Y."/>
            <person name="Obille A."/>
            <person name="Becker A."/>
            <person name="Abrahante J.E."/>
            <person name="Garbe J."/>
            <person name="Badalamenti J.P."/>
            <person name="Herman A."/>
            <person name="Mangelson H."/>
            <person name="Liachko I."/>
            <person name="Sullivan S."/>
            <person name="Sone E.D."/>
            <person name="Koren S."/>
            <person name="Silverstein K.A.T."/>
            <person name="Beckman K.B."/>
            <person name="Gohl D.M."/>
        </authorList>
    </citation>
    <scope>NUCLEOTIDE SEQUENCE</scope>
    <source>
        <strain evidence="2">Duluth1</strain>
        <tissue evidence="2">Whole animal</tissue>
    </source>
</reference>
<evidence type="ECO:0000313" key="3">
    <source>
        <dbReference type="Proteomes" id="UP000828390"/>
    </source>
</evidence>
<keyword evidence="3" id="KW-1185">Reference proteome</keyword>
<organism evidence="2 3">
    <name type="scientific">Dreissena polymorpha</name>
    <name type="common">Zebra mussel</name>
    <name type="synonym">Mytilus polymorpha</name>
    <dbReference type="NCBI Taxonomy" id="45954"/>
    <lineage>
        <taxon>Eukaryota</taxon>
        <taxon>Metazoa</taxon>
        <taxon>Spiralia</taxon>
        <taxon>Lophotrochozoa</taxon>
        <taxon>Mollusca</taxon>
        <taxon>Bivalvia</taxon>
        <taxon>Autobranchia</taxon>
        <taxon>Heteroconchia</taxon>
        <taxon>Euheterodonta</taxon>
        <taxon>Imparidentia</taxon>
        <taxon>Neoheterodontei</taxon>
        <taxon>Myida</taxon>
        <taxon>Dreissenoidea</taxon>
        <taxon>Dreissenidae</taxon>
        <taxon>Dreissena</taxon>
    </lineage>
</organism>
<reference evidence="2" key="2">
    <citation type="submission" date="2020-11" db="EMBL/GenBank/DDBJ databases">
        <authorList>
            <person name="McCartney M.A."/>
            <person name="Auch B."/>
            <person name="Kono T."/>
            <person name="Mallez S."/>
            <person name="Becker A."/>
            <person name="Gohl D.M."/>
            <person name="Silverstein K.A.T."/>
            <person name="Koren S."/>
            <person name="Bechman K.B."/>
            <person name="Herman A."/>
            <person name="Abrahante J.E."/>
            <person name="Garbe J."/>
        </authorList>
    </citation>
    <scope>NUCLEOTIDE SEQUENCE</scope>
    <source>
        <strain evidence="2">Duluth1</strain>
        <tissue evidence="2">Whole animal</tissue>
    </source>
</reference>
<comment type="caution">
    <text evidence="2">The sequence shown here is derived from an EMBL/GenBank/DDBJ whole genome shotgun (WGS) entry which is preliminary data.</text>
</comment>
<gene>
    <name evidence="2" type="ORF">DPMN_086736</name>
</gene>
<feature type="compositionally biased region" description="Low complexity" evidence="1">
    <location>
        <begin position="72"/>
        <end position="107"/>
    </location>
</feature>